<reference evidence="2" key="1">
    <citation type="submission" date="2020-07" db="EMBL/GenBank/DDBJ databases">
        <title>Genome sequence and genetic diversity analysis of an under-domesticated orphan crop, white fonio (Digitaria exilis).</title>
        <authorList>
            <person name="Bennetzen J.L."/>
            <person name="Chen S."/>
            <person name="Ma X."/>
            <person name="Wang X."/>
            <person name="Yssel A.E.J."/>
            <person name="Chaluvadi S.R."/>
            <person name="Johnson M."/>
            <person name="Gangashetty P."/>
            <person name="Hamidou F."/>
            <person name="Sanogo M.D."/>
            <person name="Zwaenepoel A."/>
            <person name="Wallace J."/>
            <person name="Van De Peer Y."/>
            <person name="Van Deynze A."/>
        </authorList>
    </citation>
    <scope>NUCLEOTIDE SEQUENCE</scope>
    <source>
        <tissue evidence="2">Leaves</tissue>
    </source>
</reference>
<feature type="coiled-coil region" evidence="1">
    <location>
        <begin position="107"/>
        <end position="141"/>
    </location>
</feature>
<organism evidence="2 3">
    <name type="scientific">Digitaria exilis</name>
    <dbReference type="NCBI Taxonomy" id="1010633"/>
    <lineage>
        <taxon>Eukaryota</taxon>
        <taxon>Viridiplantae</taxon>
        <taxon>Streptophyta</taxon>
        <taxon>Embryophyta</taxon>
        <taxon>Tracheophyta</taxon>
        <taxon>Spermatophyta</taxon>
        <taxon>Magnoliopsida</taxon>
        <taxon>Liliopsida</taxon>
        <taxon>Poales</taxon>
        <taxon>Poaceae</taxon>
        <taxon>PACMAD clade</taxon>
        <taxon>Panicoideae</taxon>
        <taxon>Panicodae</taxon>
        <taxon>Paniceae</taxon>
        <taxon>Anthephorinae</taxon>
        <taxon>Digitaria</taxon>
    </lineage>
</organism>
<sequence length="148" mass="15686">MPPVGVVSTGVCRAEPQAMAPSLAAGILLPASGAGAVVEDLEHWLEEVRRTLSRLDSKRVTLEGQIAAASCGRRRCAPWRTALPPGEDGHDAAASCYSRKGAAGAVRRRLRAAAAGVKKERERLEALLEDLEEAVVDARERLALQPGN</sequence>
<protein>
    <submittedName>
        <fullName evidence="2">Uncharacterized protein</fullName>
    </submittedName>
</protein>
<comment type="caution">
    <text evidence="2">The sequence shown here is derived from an EMBL/GenBank/DDBJ whole genome shotgun (WGS) entry which is preliminary data.</text>
</comment>
<keyword evidence="1" id="KW-0175">Coiled coil</keyword>
<dbReference type="AlphaFoldDB" id="A0A835AH63"/>
<name>A0A835AH63_9POAL</name>
<dbReference type="EMBL" id="JACEFO010002499">
    <property type="protein sequence ID" value="KAF8657368.1"/>
    <property type="molecule type" value="Genomic_DNA"/>
</dbReference>
<proteinExistence type="predicted"/>
<evidence type="ECO:0000313" key="3">
    <source>
        <dbReference type="Proteomes" id="UP000636709"/>
    </source>
</evidence>
<evidence type="ECO:0000256" key="1">
    <source>
        <dbReference type="SAM" id="Coils"/>
    </source>
</evidence>
<evidence type="ECO:0000313" key="2">
    <source>
        <dbReference type="EMBL" id="KAF8657368.1"/>
    </source>
</evidence>
<gene>
    <name evidence="2" type="ORF">HU200_060139</name>
</gene>
<dbReference type="Proteomes" id="UP000636709">
    <property type="component" value="Unassembled WGS sequence"/>
</dbReference>
<accession>A0A835AH63</accession>
<keyword evidence="3" id="KW-1185">Reference proteome</keyword>